<keyword evidence="3" id="KW-0378">Hydrolase</keyword>
<dbReference type="SUPFAM" id="SSF53187">
    <property type="entry name" value="Zn-dependent exopeptidases"/>
    <property type="match status" value="1"/>
</dbReference>
<comment type="catalytic activity">
    <reaction evidence="8">
        <text>beta-alanyl-L-ornithine + H2O = beta-alanine + L-ornithine</text>
        <dbReference type="Rhea" id="RHEA:59612"/>
        <dbReference type="ChEBI" id="CHEBI:15377"/>
        <dbReference type="ChEBI" id="CHEBI:46911"/>
        <dbReference type="ChEBI" id="CHEBI:57966"/>
        <dbReference type="ChEBI" id="CHEBI:143162"/>
        <dbReference type="EC" id="3.4.13.4"/>
    </reaction>
    <physiologicalReaction direction="left-to-right" evidence="8">
        <dbReference type="Rhea" id="RHEA:59613"/>
    </physiologicalReaction>
</comment>
<feature type="domain" description="Peptidase M20 dimerisation" evidence="11">
    <location>
        <begin position="173"/>
        <end position="264"/>
    </location>
</feature>
<dbReference type="EnsemblMetazoa" id="XM_030984583">
    <property type="protein sequence ID" value="XP_030840443"/>
    <property type="gene ID" value="LOC577532"/>
</dbReference>
<evidence type="ECO:0000313" key="12">
    <source>
        <dbReference type="EnsemblMetazoa" id="XP_030840443"/>
    </source>
</evidence>
<sequence>MTEWNKRKQVAQAKIDESASDLNNISQDIWSHPELGYEEHHAHKILTDYLEKEGFEVTRNYHLETAFKATYGTDGGVHVCVISEYDALPEIGHACGHNLIAECGAAAGLGIKAAMELDGTPIGRVTVLGTPAEEGAGGKVDLIKAGAFQGMDVAMMAHPYAYTVPQPVALSMLEIKIHFTGLASHASAVPWEGVNALDAAVMCYTSISVMRQQLKPEWRVHGVFTNGGARPNIIPEEAELLYYLRAPNSKQLDVLRSKVIGCAKGAAVATGCEVECKSGCNYANMIHNDALSLSFERHAEILGFSYPSERRGEKGGSTDMGNVSYVLPSIHPKFGIPTDAGTHTPGFTKWAGMLEAQSPTLIQAKAIAMTGIDVMDPNTNLLKSAQEEFKKAVSGLT</sequence>
<dbReference type="GeneID" id="577532"/>
<reference evidence="13" key="1">
    <citation type="submission" date="2015-02" db="EMBL/GenBank/DDBJ databases">
        <title>Genome sequencing for Strongylocentrotus purpuratus.</title>
        <authorList>
            <person name="Murali S."/>
            <person name="Liu Y."/>
            <person name="Vee V."/>
            <person name="English A."/>
            <person name="Wang M."/>
            <person name="Skinner E."/>
            <person name="Han Y."/>
            <person name="Muzny D.M."/>
            <person name="Worley K.C."/>
            <person name="Gibbs R.A."/>
        </authorList>
    </citation>
    <scope>NUCLEOTIDE SEQUENCE</scope>
</reference>
<evidence type="ECO:0000256" key="6">
    <source>
        <dbReference type="ARBA" id="ARBA00051059"/>
    </source>
</evidence>
<name>A0A7M7NTQ7_STRPU</name>
<evidence type="ECO:0000256" key="4">
    <source>
        <dbReference type="ARBA" id="ARBA00050333"/>
    </source>
</evidence>
<dbReference type="RefSeq" id="XP_030840443.1">
    <property type="nucleotide sequence ID" value="XM_030984583.1"/>
</dbReference>
<dbReference type="OMA" id="SWNVPNI"/>
<dbReference type="PANTHER" id="PTHR30575">
    <property type="entry name" value="PEPTIDASE M20"/>
    <property type="match status" value="1"/>
</dbReference>
<reference evidence="12" key="2">
    <citation type="submission" date="2021-01" db="UniProtKB">
        <authorList>
            <consortium name="EnsemblMetazoa"/>
        </authorList>
    </citation>
    <scope>IDENTIFICATION</scope>
</reference>
<dbReference type="Pfam" id="PF07687">
    <property type="entry name" value="M20_dimer"/>
    <property type="match status" value="1"/>
</dbReference>
<keyword evidence="13" id="KW-1185">Reference proteome</keyword>
<evidence type="ECO:0000256" key="2">
    <source>
        <dbReference type="ARBA" id="ARBA00022670"/>
    </source>
</evidence>
<evidence type="ECO:0000256" key="7">
    <source>
        <dbReference type="ARBA" id="ARBA00051262"/>
    </source>
</evidence>
<evidence type="ECO:0000256" key="8">
    <source>
        <dbReference type="ARBA" id="ARBA00052488"/>
    </source>
</evidence>
<dbReference type="GO" id="GO:0006508">
    <property type="term" value="P:proteolysis"/>
    <property type="evidence" value="ECO:0007669"/>
    <property type="project" value="UniProtKB-KW"/>
</dbReference>
<evidence type="ECO:0000256" key="9">
    <source>
        <dbReference type="ARBA" id="ARBA00059388"/>
    </source>
</evidence>
<dbReference type="NCBIfam" id="TIGR01891">
    <property type="entry name" value="amidohydrolases"/>
    <property type="match status" value="1"/>
</dbReference>
<dbReference type="CDD" id="cd05672">
    <property type="entry name" value="M20_ACY1L2-like"/>
    <property type="match status" value="1"/>
</dbReference>
<comment type="catalytic activity">
    <reaction evidence="4">
        <text>N(2)-(4-aminobutanoyl)-L-arginine + H2O = 4-aminobutanoate + L-arginine</text>
        <dbReference type="Rhea" id="RHEA:59628"/>
        <dbReference type="ChEBI" id="CHEBI:15377"/>
        <dbReference type="ChEBI" id="CHEBI:32682"/>
        <dbReference type="ChEBI" id="CHEBI:59888"/>
        <dbReference type="ChEBI" id="CHEBI:143158"/>
        <dbReference type="EC" id="3.4.13.4"/>
    </reaction>
    <physiologicalReaction direction="left-to-right" evidence="4">
        <dbReference type="Rhea" id="RHEA:59629"/>
    </physiologicalReaction>
</comment>
<evidence type="ECO:0000313" key="13">
    <source>
        <dbReference type="Proteomes" id="UP000007110"/>
    </source>
</evidence>
<dbReference type="FunFam" id="3.40.630.10:FF:000039">
    <property type="entry name" value="Peptidase M20 domain-containing protein 2"/>
    <property type="match status" value="1"/>
</dbReference>
<keyword evidence="2" id="KW-0645">Protease</keyword>
<evidence type="ECO:0000256" key="5">
    <source>
        <dbReference type="ARBA" id="ARBA00050966"/>
    </source>
</evidence>
<keyword evidence="1" id="KW-0121">Carboxypeptidase</keyword>
<dbReference type="InterPro" id="IPR052030">
    <property type="entry name" value="Peptidase_M20/M20A_hydrolases"/>
</dbReference>
<dbReference type="PIRSF" id="PIRSF037226">
    <property type="entry name" value="Amidohydrolase_ACY1L2_prd"/>
    <property type="match status" value="1"/>
</dbReference>
<protein>
    <recommendedName>
        <fullName evidence="10">Peptidase M20 domain-containing protein 2</fullName>
    </recommendedName>
</protein>
<dbReference type="Pfam" id="PF01546">
    <property type="entry name" value="Peptidase_M20"/>
    <property type="match status" value="1"/>
</dbReference>
<comment type="catalytic activity">
    <reaction evidence="7">
        <text>N(2)-(4-aminobutanoyl)-L-lysine + H2O = 4-aminobutanoate + L-lysine</text>
        <dbReference type="Rhea" id="RHEA:59620"/>
        <dbReference type="ChEBI" id="CHEBI:15377"/>
        <dbReference type="ChEBI" id="CHEBI:32551"/>
        <dbReference type="ChEBI" id="CHEBI:59888"/>
        <dbReference type="ChEBI" id="CHEBI:143159"/>
        <dbReference type="EC" id="3.4.13.4"/>
    </reaction>
    <physiologicalReaction direction="left-to-right" evidence="7">
        <dbReference type="Rhea" id="RHEA:59621"/>
    </physiologicalReaction>
</comment>
<dbReference type="Proteomes" id="UP000007110">
    <property type="component" value="Unassembled WGS sequence"/>
</dbReference>
<comment type="catalytic activity">
    <reaction evidence="5">
        <text>N(2)-(4-aminobutanoyl)-L-ornithine + H2O = 4-aminobutanoate + L-ornithine</text>
        <dbReference type="Rhea" id="RHEA:59624"/>
        <dbReference type="ChEBI" id="CHEBI:15377"/>
        <dbReference type="ChEBI" id="CHEBI:46911"/>
        <dbReference type="ChEBI" id="CHEBI:59888"/>
        <dbReference type="ChEBI" id="CHEBI:143160"/>
        <dbReference type="EC" id="3.4.13.4"/>
    </reaction>
    <physiologicalReaction direction="left-to-right" evidence="5">
        <dbReference type="Rhea" id="RHEA:59625"/>
    </physiologicalReaction>
</comment>
<dbReference type="FunFam" id="3.30.70.360:FF:000004">
    <property type="entry name" value="Peptidase M20 domain-containing protein 2"/>
    <property type="match status" value="1"/>
</dbReference>
<comment type="catalytic activity">
    <reaction evidence="6">
        <text>beta-alanyl-L-lysine + H2O = beta-alanine + L-lysine</text>
        <dbReference type="Rhea" id="RHEA:59608"/>
        <dbReference type="ChEBI" id="CHEBI:15377"/>
        <dbReference type="ChEBI" id="CHEBI:32551"/>
        <dbReference type="ChEBI" id="CHEBI:57966"/>
        <dbReference type="ChEBI" id="CHEBI:143161"/>
        <dbReference type="EC" id="3.4.13.4"/>
    </reaction>
    <physiologicalReaction direction="left-to-right" evidence="6">
        <dbReference type="Rhea" id="RHEA:59609"/>
    </physiologicalReaction>
</comment>
<dbReference type="Gene3D" id="3.40.630.10">
    <property type="entry name" value="Zn peptidases"/>
    <property type="match status" value="1"/>
</dbReference>
<dbReference type="InterPro" id="IPR017439">
    <property type="entry name" value="Amidohydrolase"/>
</dbReference>
<dbReference type="GO" id="GO:0004180">
    <property type="term" value="F:carboxypeptidase activity"/>
    <property type="evidence" value="ECO:0007669"/>
    <property type="project" value="UniProtKB-KW"/>
</dbReference>
<evidence type="ECO:0000259" key="11">
    <source>
        <dbReference type="Pfam" id="PF07687"/>
    </source>
</evidence>
<evidence type="ECO:0000256" key="3">
    <source>
        <dbReference type="ARBA" id="ARBA00022801"/>
    </source>
</evidence>
<organism evidence="12 13">
    <name type="scientific">Strongylocentrotus purpuratus</name>
    <name type="common">Purple sea urchin</name>
    <dbReference type="NCBI Taxonomy" id="7668"/>
    <lineage>
        <taxon>Eukaryota</taxon>
        <taxon>Metazoa</taxon>
        <taxon>Echinodermata</taxon>
        <taxon>Eleutherozoa</taxon>
        <taxon>Echinozoa</taxon>
        <taxon>Echinoidea</taxon>
        <taxon>Euechinoidea</taxon>
        <taxon>Echinacea</taxon>
        <taxon>Camarodonta</taxon>
        <taxon>Echinidea</taxon>
        <taxon>Strongylocentrotidae</taxon>
        <taxon>Strongylocentrotus</taxon>
    </lineage>
</organism>
<dbReference type="AlphaFoldDB" id="A0A7M7NTQ7"/>
<dbReference type="OrthoDB" id="6119954at2759"/>
<proteinExistence type="inferred from homology"/>
<accession>A0A7M7NTQ7</accession>
<dbReference type="GO" id="GO:0051246">
    <property type="term" value="P:regulation of protein metabolic process"/>
    <property type="evidence" value="ECO:0007669"/>
    <property type="project" value="UniProtKB-ARBA"/>
</dbReference>
<evidence type="ECO:0000256" key="10">
    <source>
        <dbReference type="PIRNR" id="PIRNR037226"/>
    </source>
</evidence>
<dbReference type="SUPFAM" id="SSF55031">
    <property type="entry name" value="Bacterial exopeptidase dimerisation domain"/>
    <property type="match status" value="1"/>
</dbReference>
<evidence type="ECO:0000256" key="1">
    <source>
        <dbReference type="ARBA" id="ARBA00022645"/>
    </source>
</evidence>
<dbReference type="InParanoid" id="A0A7M7NTQ7"/>
<dbReference type="GO" id="GO:0016805">
    <property type="term" value="F:dipeptidase activity"/>
    <property type="evidence" value="ECO:0000318"/>
    <property type="project" value="GO_Central"/>
</dbReference>
<dbReference type="PANTHER" id="PTHR30575:SF0">
    <property type="entry name" value="XAA-ARG DIPEPTIDASE"/>
    <property type="match status" value="1"/>
</dbReference>
<dbReference type="InterPro" id="IPR017144">
    <property type="entry name" value="Xaa-Arg_dipeptidase"/>
</dbReference>
<dbReference type="Gene3D" id="3.30.70.360">
    <property type="match status" value="1"/>
</dbReference>
<dbReference type="KEGG" id="spu:577532"/>
<comment type="function">
    <text evidence="9">Catalyzes the peptide bond hydrolysis in dipeptides having basic amino acids lysine, ornithine or arginine at C-terminus. Postulated to function in a metabolite repair mechanism by eliminating alternate dipeptide by-products formed during carnosine synthesis.</text>
</comment>
<comment type="similarity">
    <text evidence="10">Belongs to the peptidase M20A family.</text>
</comment>
<dbReference type="InterPro" id="IPR036264">
    <property type="entry name" value="Bact_exopeptidase_dim_dom"/>
</dbReference>
<dbReference type="InterPro" id="IPR002933">
    <property type="entry name" value="Peptidase_M20"/>
</dbReference>
<dbReference type="InterPro" id="IPR011650">
    <property type="entry name" value="Peptidase_M20_dimer"/>
</dbReference>